<name>A0A7J6UR03_THATH</name>
<sequence>MEAGSGEEASKYCYNGGGECQAKSSSGSVHNTSSSVLKEENTKEVQTTTRVGCLHEEALIQHKLETSKRKLGDGYQAAAKRQHLIKVLDTCDLPKTCTALDEEAMIRQKLEISKRKLKEGYQAEAKKQHLIKVLDPHNLPKSCATVSQRYRKGPAVRRCY</sequence>
<dbReference type="AlphaFoldDB" id="A0A7J6UR03"/>
<dbReference type="PANTHER" id="PTHR46554:SF2">
    <property type="entry name" value="TFIIS N-TERMINAL DOMAIN-CONTAINING PROTEIN"/>
    <property type="match status" value="1"/>
</dbReference>
<organism evidence="2 3">
    <name type="scientific">Thalictrum thalictroides</name>
    <name type="common">Rue-anemone</name>
    <name type="synonym">Anemone thalictroides</name>
    <dbReference type="NCBI Taxonomy" id="46969"/>
    <lineage>
        <taxon>Eukaryota</taxon>
        <taxon>Viridiplantae</taxon>
        <taxon>Streptophyta</taxon>
        <taxon>Embryophyta</taxon>
        <taxon>Tracheophyta</taxon>
        <taxon>Spermatophyta</taxon>
        <taxon>Magnoliopsida</taxon>
        <taxon>Ranunculales</taxon>
        <taxon>Ranunculaceae</taxon>
        <taxon>Thalictroideae</taxon>
        <taxon>Thalictrum</taxon>
    </lineage>
</organism>
<gene>
    <name evidence="2" type="ORF">FRX31_035435</name>
</gene>
<feature type="region of interest" description="Disordered" evidence="1">
    <location>
        <begin position="19"/>
        <end position="43"/>
    </location>
</feature>
<protein>
    <submittedName>
        <fullName evidence="2">Uncharacterized protein</fullName>
    </submittedName>
</protein>
<evidence type="ECO:0000313" key="2">
    <source>
        <dbReference type="EMBL" id="KAF5174978.1"/>
    </source>
</evidence>
<dbReference type="Proteomes" id="UP000554482">
    <property type="component" value="Unassembled WGS sequence"/>
</dbReference>
<evidence type="ECO:0000256" key="1">
    <source>
        <dbReference type="SAM" id="MobiDB-lite"/>
    </source>
</evidence>
<dbReference type="PANTHER" id="PTHR46554">
    <property type="entry name" value="MEDIATOR OF RNA POLYMERASE II TRANSCRIPTION SUBUNIT 26A-RELATED"/>
    <property type="match status" value="1"/>
</dbReference>
<keyword evidence="3" id="KW-1185">Reference proteome</keyword>
<dbReference type="OrthoDB" id="654204at2759"/>
<feature type="compositionally biased region" description="Low complexity" evidence="1">
    <location>
        <begin position="24"/>
        <end position="35"/>
    </location>
</feature>
<evidence type="ECO:0000313" key="3">
    <source>
        <dbReference type="Proteomes" id="UP000554482"/>
    </source>
</evidence>
<accession>A0A7J6UR03</accession>
<comment type="caution">
    <text evidence="2">The sequence shown here is derived from an EMBL/GenBank/DDBJ whole genome shotgun (WGS) entry which is preliminary data.</text>
</comment>
<dbReference type="EMBL" id="JABWDY010044665">
    <property type="protein sequence ID" value="KAF5174978.1"/>
    <property type="molecule type" value="Genomic_DNA"/>
</dbReference>
<proteinExistence type="predicted"/>
<reference evidence="2 3" key="1">
    <citation type="submission" date="2020-06" db="EMBL/GenBank/DDBJ databases">
        <title>Transcriptomic and genomic resources for Thalictrum thalictroides and T. hernandezii: Facilitating candidate gene discovery in an emerging model plant lineage.</title>
        <authorList>
            <person name="Arias T."/>
            <person name="Riano-Pachon D.M."/>
            <person name="Di Stilio V.S."/>
        </authorList>
    </citation>
    <scope>NUCLEOTIDE SEQUENCE [LARGE SCALE GENOMIC DNA]</scope>
    <source>
        <strain evidence="3">cv. WT478/WT964</strain>
        <tissue evidence="2">Leaves</tissue>
    </source>
</reference>